<proteinExistence type="predicted"/>
<organism evidence="2 3">
    <name type="scientific">Neocallimastix californiae</name>
    <dbReference type="NCBI Taxonomy" id="1754190"/>
    <lineage>
        <taxon>Eukaryota</taxon>
        <taxon>Fungi</taxon>
        <taxon>Fungi incertae sedis</taxon>
        <taxon>Chytridiomycota</taxon>
        <taxon>Chytridiomycota incertae sedis</taxon>
        <taxon>Neocallimastigomycetes</taxon>
        <taxon>Neocallimastigales</taxon>
        <taxon>Neocallimastigaceae</taxon>
        <taxon>Neocallimastix</taxon>
    </lineage>
</organism>
<accession>A0A1Y1Y3A1</accession>
<evidence type="ECO:0000256" key="1">
    <source>
        <dbReference type="SAM" id="Phobius"/>
    </source>
</evidence>
<dbReference type="EMBL" id="MCOG01000828">
    <property type="protein sequence ID" value="ORX92074.1"/>
    <property type="molecule type" value="Genomic_DNA"/>
</dbReference>
<keyword evidence="1" id="KW-1133">Transmembrane helix</keyword>
<dbReference type="AlphaFoldDB" id="A0A1Y1Y3A1"/>
<evidence type="ECO:0000313" key="3">
    <source>
        <dbReference type="Proteomes" id="UP000193920"/>
    </source>
</evidence>
<dbReference type="Proteomes" id="UP000193920">
    <property type="component" value="Unassembled WGS sequence"/>
</dbReference>
<feature type="transmembrane region" description="Helical" evidence="1">
    <location>
        <begin position="20"/>
        <end position="40"/>
    </location>
</feature>
<keyword evidence="3" id="KW-1185">Reference proteome</keyword>
<comment type="caution">
    <text evidence="2">The sequence shown here is derived from an EMBL/GenBank/DDBJ whole genome shotgun (WGS) entry which is preliminary data.</text>
</comment>
<name>A0A1Y1Y3A1_9FUNG</name>
<protein>
    <submittedName>
        <fullName evidence="2">Uncharacterized protein</fullName>
    </submittedName>
</protein>
<sequence length="119" mass="14664">MLTISTKDDFINQINLQKLYLFIIILYVLIYIVNSLRNLIIKNLNSIFEYIPRLNYRSKTIYCFYCGKKKTFQKYLKDSPNEQNWYNWFCEECNSWNKRDRVRLFLFLINLLLRLLNLI</sequence>
<keyword evidence="1" id="KW-0812">Transmembrane</keyword>
<evidence type="ECO:0000313" key="2">
    <source>
        <dbReference type="EMBL" id="ORX92074.1"/>
    </source>
</evidence>
<reference evidence="2 3" key="1">
    <citation type="submission" date="2016-08" db="EMBL/GenBank/DDBJ databases">
        <title>A Parts List for Fungal Cellulosomes Revealed by Comparative Genomics.</title>
        <authorList>
            <consortium name="DOE Joint Genome Institute"/>
            <person name="Haitjema C.H."/>
            <person name="Gilmore S.P."/>
            <person name="Henske J.K."/>
            <person name="Solomon K.V."/>
            <person name="De Groot R."/>
            <person name="Kuo A."/>
            <person name="Mondo S.J."/>
            <person name="Salamov A.A."/>
            <person name="Labutti K."/>
            <person name="Zhao Z."/>
            <person name="Chiniquy J."/>
            <person name="Barry K."/>
            <person name="Brewer H.M."/>
            <person name="Purvine S.O."/>
            <person name="Wright A.T."/>
            <person name="Boxma B."/>
            <person name="Van Alen T."/>
            <person name="Hackstein J.H."/>
            <person name="Baker S.E."/>
            <person name="Grigoriev I.V."/>
            <person name="O'Malley M.A."/>
        </authorList>
    </citation>
    <scope>NUCLEOTIDE SEQUENCE [LARGE SCALE GENOMIC DNA]</scope>
    <source>
        <strain evidence="2 3">G1</strain>
    </source>
</reference>
<gene>
    <name evidence="2" type="ORF">LY90DRAFT_520669</name>
</gene>
<keyword evidence="1" id="KW-0472">Membrane</keyword>